<keyword evidence="6" id="KW-1185">Reference proteome</keyword>
<dbReference type="InterPro" id="IPR036388">
    <property type="entry name" value="WH-like_DNA-bd_sf"/>
</dbReference>
<dbReference type="GO" id="GO:0003700">
    <property type="term" value="F:DNA-binding transcription factor activity"/>
    <property type="evidence" value="ECO:0007669"/>
    <property type="project" value="InterPro"/>
</dbReference>
<comment type="caution">
    <text evidence="5">The sequence shown here is derived from an EMBL/GenBank/DDBJ whole genome shotgun (WGS) entry which is preliminary data.</text>
</comment>
<dbReference type="Gene3D" id="1.10.10.10">
    <property type="entry name" value="Winged helix-like DNA-binding domain superfamily/Winged helix DNA-binding domain"/>
    <property type="match status" value="1"/>
</dbReference>
<dbReference type="EMBL" id="BSTI01000004">
    <property type="protein sequence ID" value="GLY65344.1"/>
    <property type="molecule type" value="Genomic_DNA"/>
</dbReference>
<feature type="domain" description="HTH lysR-type" evidence="4">
    <location>
        <begin position="40"/>
        <end position="101"/>
    </location>
</feature>
<dbReference type="Pfam" id="PF00126">
    <property type="entry name" value="HTH_1"/>
    <property type="match status" value="1"/>
</dbReference>
<gene>
    <name evidence="5" type="ORF">Atai01_19630</name>
</gene>
<protein>
    <recommendedName>
        <fullName evidence="4">HTH lysR-type domain-containing protein</fullName>
    </recommendedName>
</protein>
<dbReference type="SUPFAM" id="SSF46785">
    <property type="entry name" value="Winged helix' DNA-binding domain"/>
    <property type="match status" value="1"/>
</dbReference>
<evidence type="ECO:0000313" key="5">
    <source>
        <dbReference type="EMBL" id="GLY65344.1"/>
    </source>
</evidence>
<evidence type="ECO:0000313" key="6">
    <source>
        <dbReference type="Proteomes" id="UP001165136"/>
    </source>
</evidence>
<dbReference type="InterPro" id="IPR000847">
    <property type="entry name" value="LysR_HTH_N"/>
</dbReference>
<evidence type="ECO:0000256" key="2">
    <source>
        <dbReference type="ARBA" id="ARBA00023015"/>
    </source>
</evidence>
<keyword evidence="2" id="KW-0805">Transcription regulation</keyword>
<dbReference type="RefSeq" id="WP_349497591.1">
    <property type="nucleotide sequence ID" value="NZ_BSTI01000004.1"/>
</dbReference>
<comment type="similarity">
    <text evidence="1">Belongs to the LysR transcriptional regulatory family.</text>
</comment>
<dbReference type="SUPFAM" id="SSF53850">
    <property type="entry name" value="Periplasmic binding protein-like II"/>
    <property type="match status" value="1"/>
</dbReference>
<dbReference type="InterPro" id="IPR036390">
    <property type="entry name" value="WH_DNA-bd_sf"/>
</dbReference>
<name>A0A9W6QWI0_9PSEU</name>
<evidence type="ECO:0000256" key="3">
    <source>
        <dbReference type="ARBA" id="ARBA00023163"/>
    </source>
</evidence>
<organism evidence="5 6">
    <name type="scientific">Amycolatopsis taiwanensis</name>
    <dbReference type="NCBI Taxonomy" id="342230"/>
    <lineage>
        <taxon>Bacteria</taxon>
        <taxon>Bacillati</taxon>
        <taxon>Actinomycetota</taxon>
        <taxon>Actinomycetes</taxon>
        <taxon>Pseudonocardiales</taxon>
        <taxon>Pseudonocardiaceae</taxon>
        <taxon>Amycolatopsis</taxon>
    </lineage>
</organism>
<dbReference type="GO" id="GO:0000976">
    <property type="term" value="F:transcription cis-regulatory region binding"/>
    <property type="evidence" value="ECO:0007669"/>
    <property type="project" value="TreeGrafter"/>
</dbReference>
<reference evidence="5" key="1">
    <citation type="submission" date="2023-03" db="EMBL/GenBank/DDBJ databases">
        <title>Amycolatopsis taiwanensis NBRC 103393.</title>
        <authorList>
            <person name="Ichikawa N."/>
            <person name="Sato H."/>
            <person name="Tonouchi N."/>
        </authorList>
    </citation>
    <scope>NUCLEOTIDE SEQUENCE</scope>
    <source>
        <strain evidence="5">NBRC 103393</strain>
    </source>
</reference>
<sequence>MRSAITRKVPNLVSTAGPFKPQATKSLSRLMGSPPPLLDTTLDQLRTLLAVHETGTALGAARMLGREQSSVQKQLDTLNRNFGELCGEPLVHKRGRGMTVLFTDTGEALVHTARNTLGTWLDEIHERRRRLGGTLTVGTTRYTLGYLSEASERVRTEFANRGIDLKVVHVRTHELLDKLSSGQVDLVCGSVVTTTGADSALSGLDVLEWRRSDLSLVTNLPHDQLPGPVAGTELAALPLVMPVGGLITEFVRRWFGNDYRNRLDIVAEIDSAQYGFELLHYGLVRGCMLVVEGIGEAVAEGRMPSTSSLRTVKLISDLQPGLRILAGAFARRGERASYAGDHPLNLLWQALTERHEAYQRQNSRTTARS</sequence>
<dbReference type="PANTHER" id="PTHR30126">
    <property type="entry name" value="HTH-TYPE TRANSCRIPTIONAL REGULATOR"/>
    <property type="match status" value="1"/>
</dbReference>
<evidence type="ECO:0000259" key="4">
    <source>
        <dbReference type="PROSITE" id="PS50931"/>
    </source>
</evidence>
<evidence type="ECO:0000256" key="1">
    <source>
        <dbReference type="ARBA" id="ARBA00009437"/>
    </source>
</evidence>
<proteinExistence type="inferred from homology"/>
<dbReference type="Proteomes" id="UP001165136">
    <property type="component" value="Unassembled WGS sequence"/>
</dbReference>
<dbReference type="PROSITE" id="PS50931">
    <property type="entry name" value="HTH_LYSR"/>
    <property type="match status" value="1"/>
</dbReference>
<dbReference type="PANTHER" id="PTHR30126:SF39">
    <property type="entry name" value="HTH-TYPE TRANSCRIPTIONAL REGULATOR CYSL"/>
    <property type="match status" value="1"/>
</dbReference>
<dbReference type="AlphaFoldDB" id="A0A9W6QWI0"/>
<accession>A0A9W6QWI0</accession>
<keyword evidence="3" id="KW-0804">Transcription</keyword>